<evidence type="ECO:0000256" key="3">
    <source>
        <dbReference type="ARBA" id="ARBA00022771"/>
    </source>
</evidence>
<dbReference type="PANTHER" id="PTHR24379">
    <property type="entry name" value="KRAB AND ZINC FINGER DOMAIN-CONTAINING"/>
    <property type="match status" value="1"/>
</dbReference>
<keyword evidence="1" id="KW-0479">Metal-binding</keyword>
<dbReference type="GO" id="GO:0000977">
    <property type="term" value="F:RNA polymerase II transcription regulatory region sequence-specific DNA binding"/>
    <property type="evidence" value="ECO:0007669"/>
    <property type="project" value="TreeGrafter"/>
</dbReference>
<keyword evidence="2" id="KW-0677">Repeat</keyword>
<dbReference type="Pfam" id="PF00096">
    <property type="entry name" value="zf-C2H2"/>
    <property type="match status" value="4"/>
</dbReference>
<dbReference type="InterPro" id="IPR013087">
    <property type="entry name" value="Znf_C2H2_type"/>
</dbReference>
<feature type="domain" description="C2H2-type" evidence="6">
    <location>
        <begin position="53"/>
        <end position="80"/>
    </location>
</feature>
<evidence type="ECO:0000256" key="2">
    <source>
        <dbReference type="ARBA" id="ARBA00022737"/>
    </source>
</evidence>
<evidence type="ECO:0000256" key="5">
    <source>
        <dbReference type="PROSITE-ProRule" id="PRU00042"/>
    </source>
</evidence>
<sequence length="390" mass="44082">MSLICHRRKEHPESEESQKARYSCPECQMKFMVRGNLVRHMKMHDKEKVAKPSVCNLCGKKLSNKYSLATHMKTHNRDTTYKCNQCEKAFVTKYTLSDHMRRIHEEFDQTRDKECQHCGRTFFTNSELKYHMKTHTGERPYRCNVCKEAYLSSSTLRYHLQKHSNVMFMCRDCNAKFKNYVGWSAHMKRVHGVSCVKEYTKQHGIAQVVKKDDPSLYLFPEGHSRAVNNGQNFPSGTLLDREGENSATLAVGLQETVENAPGKEVDNIIQIVSYEDLKHPLVHTVDALDVGLSSTRVGDSGITNPNSNLSSGTDLGTATMEPMSEAGYSQASDRAKVMIHEGWDIILPSDGEETQVMNEEWEGARIVVPQGTILQGDSGEILALMQVTSP</sequence>
<dbReference type="EMBL" id="JAWQEG010003399">
    <property type="protein sequence ID" value="KAK3866432.1"/>
    <property type="molecule type" value="Genomic_DNA"/>
</dbReference>
<dbReference type="AlphaFoldDB" id="A0AAE1F3W3"/>
<evidence type="ECO:0000259" key="6">
    <source>
        <dbReference type="PROSITE" id="PS50157"/>
    </source>
</evidence>
<dbReference type="GO" id="GO:0008270">
    <property type="term" value="F:zinc ion binding"/>
    <property type="evidence" value="ECO:0007669"/>
    <property type="project" value="UniProtKB-KW"/>
</dbReference>
<keyword evidence="3 5" id="KW-0863">Zinc-finger</keyword>
<feature type="domain" description="C2H2-type" evidence="6">
    <location>
        <begin position="81"/>
        <end position="109"/>
    </location>
</feature>
<feature type="domain" description="C2H2-type" evidence="6">
    <location>
        <begin position="141"/>
        <end position="165"/>
    </location>
</feature>
<dbReference type="Proteomes" id="UP001286313">
    <property type="component" value="Unassembled WGS sequence"/>
</dbReference>
<name>A0AAE1F3W3_PETCI</name>
<proteinExistence type="predicted"/>
<evidence type="ECO:0000313" key="8">
    <source>
        <dbReference type="Proteomes" id="UP001286313"/>
    </source>
</evidence>
<dbReference type="PANTHER" id="PTHR24379:SF127">
    <property type="entry name" value="BLOODY FINGERS-RELATED"/>
    <property type="match status" value="1"/>
</dbReference>
<reference evidence="7" key="1">
    <citation type="submission" date="2023-10" db="EMBL/GenBank/DDBJ databases">
        <title>Genome assemblies of two species of porcelain crab, Petrolisthes cinctipes and Petrolisthes manimaculis (Anomura: Porcellanidae).</title>
        <authorList>
            <person name="Angst P."/>
        </authorList>
    </citation>
    <scope>NUCLEOTIDE SEQUENCE</scope>
    <source>
        <strain evidence="7">PB745_01</strain>
        <tissue evidence="7">Gill</tissue>
    </source>
</reference>
<keyword evidence="8" id="KW-1185">Reference proteome</keyword>
<protein>
    <recommendedName>
        <fullName evidence="6">C2H2-type domain-containing protein</fullName>
    </recommendedName>
</protein>
<dbReference type="PROSITE" id="PS00028">
    <property type="entry name" value="ZINC_FINGER_C2H2_1"/>
    <property type="match status" value="6"/>
</dbReference>
<evidence type="ECO:0000256" key="1">
    <source>
        <dbReference type="ARBA" id="ARBA00022723"/>
    </source>
</evidence>
<dbReference type="SUPFAM" id="SSF57667">
    <property type="entry name" value="beta-beta-alpha zinc fingers"/>
    <property type="match status" value="3"/>
</dbReference>
<dbReference type="SMART" id="SM00355">
    <property type="entry name" value="ZnF_C2H2"/>
    <property type="match status" value="6"/>
</dbReference>
<keyword evidence="4" id="KW-0862">Zinc</keyword>
<feature type="domain" description="C2H2-type" evidence="6">
    <location>
        <begin position="22"/>
        <end position="49"/>
    </location>
</feature>
<evidence type="ECO:0000313" key="7">
    <source>
        <dbReference type="EMBL" id="KAK3866432.1"/>
    </source>
</evidence>
<dbReference type="FunFam" id="3.30.160.60:FF:000446">
    <property type="entry name" value="Zinc finger protein"/>
    <property type="match status" value="5"/>
</dbReference>
<dbReference type="Gene3D" id="3.30.160.60">
    <property type="entry name" value="Classic Zinc Finger"/>
    <property type="match status" value="5"/>
</dbReference>
<dbReference type="GO" id="GO:0000981">
    <property type="term" value="F:DNA-binding transcription factor activity, RNA polymerase II-specific"/>
    <property type="evidence" value="ECO:0007669"/>
    <property type="project" value="TreeGrafter"/>
</dbReference>
<dbReference type="InterPro" id="IPR036236">
    <property type="entry name" value="Znf_C2H2_sf"/>
</dbReference>
<dbReference type="GO" id="GO:0005634">
    <property type="term" value="C:nucleus"/>
    <property type="evidence" value="ECO:0007669"/>
    <property type="project" value="TreeGrafter"/>
</dbReference>
<gene>
    <name evidence="7" type="ORF">Pcinc_028039</name>
</gene>
<dbReference type="PROSITE" id="PS50157">
    <property type="entry name" value="ZINC_FINGER_C2H2_2"/>
    <property type="match status" value="5"/>
</dbReference>
<evidence type="ECO:0000256" key="4">
    <source>
        <dbReference type="ARBA" id="ARBA00022833"/>
    </source>
</evidence>
<accession>A0AAE1F3W3</accession>
<feature type="domain" description="C2H2-type" evidence="6">
    <location>
        <begin position="113"/>
        <end position="140"/>
    </location>
</feature>
<organism evidence="7 8">
    <name type="scientific">Petrolisthes cinctipes</name>
    <name type="common">Flat porcelain crab</name>
    <dbReference type="NCBI Taxonomy" id="88211"/>
    <lineage>
        <taxon>Eukaryota</taxon>
        <taxon>Metazoa</taxon>
        <taxon>Ecdysozoa</taxon>
        <taxon>Arthropoda</taxon>
        <taxon>Crustacea</taxon>
        <taxon>Multicrustacea</taxon>
        <taxon>Malacostraca</taxon>
        <taxon>Eumalacostraca</taxon>
        <taxon>Eucarida</taxon>
        <taxon>Decapoda</taxon>
        <taxon>Pleocyemata</taxon>
        <taxon>Anomura</taxon>
        <taxon>Galatheoidea</taxon>
        <taxon>Porcellanidae</taxon>
        <taxon>Petrolisthes</taxon>
    </lineage>
</organism>
<comment type="caution">
    <text evidence="7">The sequence shown here is derived from an EMBL/GenBank/DDBJ whole genome shotgun (WGS) entry which is preliminary data.</text>
</comment>